<keyword evidence="12" id="KW-1185">Reference proteome</keyword>
<evidence type="ECO:0000256" key="6">
    <source>
        <dbReference type="ARBA" id="ARBA00022989"/>
    </source>
</evidence>
<comment type="caution">
    <text evidence="11">The sequence shown here is derived from an EMBL/GenBank/DDBJ whole genome shotgun (WGS) entry which is preliminary data.</text>
</comment>
<proteinExistence type="inferred from homology"/>
<evidence type="ECO:0000313" key="12">
    <source>
        <dbReference type="Proteomes" id="UP000823941"/>
    </source>
</evidence>
<comment type="caution">
    <text evidence="10">Lacks conserved residue(s) required for the propagation of feature annotation.</text>
</comment>
<keyword evidence="6 10" id="KW-1133">Transmembrane helix</keyword>
<sequence>MKMKKEISDKLFAKGVCRSLFVFGLGDCWYEAMDLSRVQKILYAIWMFISNTYLIIVVFSEVLANLRSDLTLKENNDCIQFSMAHTTVLGKFLVVYLNRFKIRKFYQRLIEDTRTTFSASSEAAAVRKSKVYIGIVTLSMILCLSMTTVDGIMFHFREGIPVRTLVTYWPKNEDRGWFVSLARVATQFHWWYLIAVMVASDSVCITALIYLGFKFRSLRLFFLSLKRNFEENVSEKNQSELVDEYLEGFVKGIQLHDRILWCAKNLQTALGNVYSFQVVQSITLLSMCLIKLVSGDRSFTFILANTAFILCLLALTGTYMMAAGEITCEASLVPVCIFQSGWERCGGAPLRPLLVMSLMRSQAPVASLVPVCIFQSGWERCGGAPLRPLLVMSLMRSQAPVVMTAFGIFDLSYRNFISVRWSNPVFNSMRIWSRTRH</sequence>
<feature type="transmembrane region" description="Helical" evidence="10">
    <location>
        <begin position="190"/>
        <end position="213"/>
    </location>
</feature>
<evidence type="ECO:0000256" key="1">
    <source>
        <dbReference type="ARBA" id="ARBA00004651"/>
    </source>
</evidence>
<keyword evidence="3 10" id="KW-0716">Sensory transduction</keyword>
<evidence type="ECO:0000256" key="4">
    <source>
        <dbReference type="ARBA" id="ARBA00022692"/>
    </source>
</evidence>
<keyword evidence="7 10" id="KW-0472">Membrane</keyword>
<evidence type="ECO:0000256" key="5">
    <source>
        <dbReference type="ARBA" id="ARBA00022725"/>
    </source>
</evidence>
<dbReference type="EMBL" id="JAHIBW010000021">
    <property type="protein sequence ID" value="KAG7300396.1"/>
    <property type="molecule type" value="Genomic_DNA"/>
</dbReference>
<comment type="subcellular location">
    <subcellularLocation>
        <location evidence="1 10">Cell membrane</location>
        <topology evidence="1 10">Multi-pass membrane protein</topology>
    </subcellularLocation>
</comment>
<keyword evidence="2" id="KW-1003">Cell membrane</keyword>
<feature type="transmembrane region" description="Helical" evidence="10">
    <location>
        <begin position="131"/>
        <end position="156"/>
    </location>
</feature>
<dbReference type="Pfam" id="PF02949">
    <property type="entry name" value="7tm_6"/>
    <property type="match status" value="1"/>
</dbReference>
<evidence type="ECO:0000256" key="7">
    <source>
        <dbReference type="ARBA" id="ARBA00023136"/>
    </source>
</evidence>
<dbReference type="InterPro" id="IPR004117">
    <property type="entry name" value="7tm6_olfct_rcpt"/>
</dbReference>
<feature type="transmembrane region" description="Helical" evidence="10">
    <location>
        <begin position="41"/>
        <end position="59"/>
    </location>
</feature>
<dbReference type="Proteomes" id="UP000823941">
    <property type="component" value="Chromosome 21"/>
</dbReference>
<dbReference type="PANTHER" id="PTHR21137">
    <property type="entry name" value="ODORANT RECEPTOR"/>
    <property type="match status" value="1"/>
</dbReference>
<evidence type="ECO:0000256" key="10">
    <source>
        <dbReference type="RuleBase" id="RU351113"/>
    </source>
</evidence>
<protein>
    <recommendedName>
        <fullName evidence="10">Odorant receptor</fullName>
    </recommendedName>
</protein>
<keyword evidence="9 10" id="KW-0807">Transducer</keyword>
<evidence type="ECO:0000256" key="3">
    <source>
        <dbReference type="ARBA" id="ARBA00022606"/>
    </source>
</evidence>
<evidence type="ECO:0000256" key="8">
    <source>
        <dbReference type="ARBA" id="ARBA00023170"/>
    </source>
</evidence>
<evidence type="ECO:0000313" key="11">
    <source>
        <dbReference type="EMBL" id="KAG7300396.1"/>
    </source>
</evidence>
<accession>A0ABQ7Q573</accession>
<evidence type="ECO:0000256" key="9">
    <source>
        <dbReference type="ARBA" id="ARBA00023224"/>
    </source>
</evidence>
<keyword evidence="8 10" id="KW-0675">Receptor</keyword>
<dbReference type="PANTHER" id="PTHR21137:SF35">
    <property type="entry name" value="ODORANT RECEPTOR 19A-RELATED"/>
    <property type="match status" value="1"/>
</dbReference>
<keyword evidence="5 10" id="KW-0552">Olfaction</keyword>
<gene>
    <name evidence="11" type="ORF">JYU34_016001</name>
</gene>
<feature type="transmembrane region" description="Helical" evidence="10">
    <location>
        <begin position="79"/>
        <end position="98"/>
    </location>
</feature>
<evidence type="ECO:0000256" key="2">
    <source>
        <dbReference type="ARBA" id="ARBA00022475"/>
    </source>
</evidence>
<organism evidence="11 12">
    <name type="scientific">Plutella xylostella</name>
    <name type="common">Diamondback moth</name>
    <name type="synonym">Plutella maculipennis</name>
    <dbReference type="NCBI Taxonomy" id="51655"/>
    <lineage>
        <taxon>Eukaryota</taxon>
        <taxon>Metazoa</taxon>
        <taxon>Ecdysozoa</taxon>
        <taxon>Arthropoda</taxon>
        <taxon>Hexapoda</taxon>
        <taxon>Insecta</taxon>
        <taxon>Pterygota</taxon>
        <taxon>Neoptera</taxon>
        <taxon>Endopterygota</taxon>
        <taxon>Lepidoptera</taxon>
        <taxon>Glossata</taxon>
        <taxon>Ditrysia</taxon>
        <taxon>Yponomeutoidea</taxon>
        <taxon>Plutellidae</taxon>
        <taxon>Plutella</taxon>
    </lineage>
</organism>
<reference evidence="11 12" key="1">
    <citation type="submission" date="2021-06" db="EMBL/GenBank/DDBJ databases">
        <title>A haploid diamondback moth (Plutella xylostella L.) genome assembly resolves 31 chromosomes and identifies a diamide resistance mutation.</title>
        <authorList>
            <person name="Ward C.M."/>
            <person name="Perry K.D."/>
            <person name="Baker G."/>
            <person name="Powis K."/>
            <person name="Heckel D.G."/>
            <person name="Baxter S.W."/>
        </authorList>
    </citation>
    <scope>NUCLEOTIDE SEQUENCE [LARGE SCALE GENOMIC DNA]</scope>
    <source>
        <strain evidence="11 12">LV</strain>
        <tissue evidence="11">Single pupa</tissue>
    </source>
</reference>
<name>A0ABQ7Q573_PLUXY</name>
<keyword evidence="4 10" id="KW-0812">Transmembrane</keyword>
<feature type="transmembrane region" description="Helical" evidence="10">
    <location>
        <begin position="299"/>
        <end position="322"/>
    </location>
</feature>
<comment type="similarity">
    <text evidence="10">Belongs to the insect chemoreceptor superfamily. Heteromeric odorant receptor channel (TC 1.A.69) family.</text>
</comment>